<dbReference type="Gene3D" id="3.20.20.370">
    <property type="entry name" value="Glycoside hydrolase/deacetylase"/>
    <property type="match status" value="1"/>
</dbReference>
<evidence type="ECO:0000256" key="2">
    <source>
        <dbReference type="SAM" id="SignalP"/>
    </source>
</evidence>
<dbReference type="PROSITE" id="PS51677">
    <property type="entry name" value="NODB"/>
    <property type="match status" value="1"/>
</dbReference>
<comment type="caution">
    <text evidence="4">The sequence shown here is derived from an EMBL/GenBank/DDBJ whole genome shotgun (WGS) entry which is preliminary data.</text>
</comment>
<keyword evidence="1 2" id="KW-0732">Signal</keyword>
<sequence length="266" mass="29831">MKKLFLLFLLLNFAAQAQQQIKWPNNKKAVIVLTYDDALLTQLNTAVPQLDAARLKATFFITGDVNSQTISRWRKLGQKGYELANHTLFHPCASSNDNPVSSDNYTAYRMIREIEVMNHFLYAIDGKTSRTYAYPCTEITAGGKSYVDTLKYYNLVKYARIGGDSNAVITDFKNLDPLQVPSYGIKDNTTGAQLIAFVKRVQQSGGMGVLMFHGIGGDYITTPAEAHKQLLAYLNKNRKEIWVATFQQAMDYITEAGKSNSFVPLE</sequence>
<evidence type="ECO:0000313" key="5">
    <source>
        <dbReference type="Proteomes" id="UP000268007"/>
    </source>
</evidence>
<protein>
    <submittedName>
        <fullName evidence="4">Peptidoglycan/xylan/chitin deacetylase (PgdA/CDA1 family)</fullName>
    </submittedName>
</protein>
<dbReference type="InterPro" id="IPR002509">
    <property type="entry name" value="NODB_dom"/>
</dbReference>
<dbReference type="InterPro" id="IPR051398">
    <property type="entry name" value="Polysacch_Deacetylase"/>
</dbReference>
<dbReference type="AlphaFoldDB" id="A0A495J8S9"/>
<keyword evidence="5" id="KW-1185">Reference proteome</keyword>
<evidence type="ECO:0000313" key="4">
    <source>
        <dbReference type="EMBL" id="RKR85183.1"/>
    </source>
</evidence>
<dbReference type="Proteomes" id="UP000268007">
    <property type="component" value="Unassembled WGS sequence"/>
</dbReference>
<dbReference type="EMBL" id="RBKU01000001">
    <property type="protein sequence ID" value="RKR85183.1"/>
    <property type="molecule type" value="Genomic_DNA"/>
</dbReference>
<name>A0A495J8S9_9SPHI</name>
<dbReference type="RefSeq" id="WP_121201253.1">
    <property type="nucleotide sequence ID" value="NZ_RBKU01000001.1"/>
</dbReference>
<feature type="chain" id="PRO_5019840152" evidence="2">
    <location>
        <begin position="18"/>
        <end position="266"/>
    </location>
</feature>
<proteinExistence type="predicted"/>
<evidence type="ECO:0000259" key="3">
    <source>
        <dbReference type="PROSITE" id="PS51677"/>
    </source>
</evidence>
<dbReference type="Pfam" id="PF01522">
    <property type="entry name" value="Polysacc_deac_1"/>
    <property type="match status" value="1"/>
</dbReference>
<gene>
    <name evidence="4" type="ORF">BDD43_5445</name>
</gene>
<dbReference type="GO" id="GO:0005975">
    <property type="term" value="P:carbohydrate metabolic process"/>
    <property type="evidence" value="ECO:0007669"/>
    <property type="project" value="InterPro"/>
</dbReference>
<organism evidence="4 5">
    <name type="scientific">Mucilaginibacter gracilis</name>
    <dbReference type="NCBI Taxonomy" id="423350"/>
    <lineage>
        <taxon>Bacteria</taxon>
        <taxon>Pseudomonadati</taxon>
        <taxon>Bacteroidota</taxon>
        <taxon>Sphingobacteriia</taxon>
        <taxon>Sphingobacteriales</taxon>
        <taxon>Sphingobacteriaceae</taxon>
        <taxon>Mucilaginibacter</taxon>
    </lineage>
</organism>
<dbReference type="PANTHER" id="PTHR34216:SF11">
    <property type="entry name" value="CHITOOLIGOSACCHARIDE DEACETYLASE"/>
    <property type="match status" value="1"/>
</dbReference>
<dbReference type="OrthoDB" id="9806342at2"/>
<dbReference type="InterPro" id="IPR011330">
    <property type="entry name" value="Glyco_hydro/deAcase_b/a-brl"/>
</dbReference>
<accession>A0A495J8S9</accession>
<feature type="domain" description="NodB homology" evidence="3">
    <location>
        <begin position="29"/>
        <end position="266"/>
    </location>
</feature>
<feature type="signal peptide" evidence="2">
    <location>
        <begin position="1"/>
        <end position="17"/>
    </location>
</feature>
<dbReference type="PANTHER" id="PTHR34216">
    <property type="match status" value="1"/>
</dbReference>
<evidence type="ECO:0000256" key="1">
    <source>
        <dbReference type="ARBA" id="ARBA00022729"/>
    </source>
</evidence>
<dbReference type="SUPFAM" id="SSF88713">
    <property type="entry name" value="Glycoside hydrolase/deacetylase"/>
    <property type="match status" value="1"/>
</dbReference>
<reference evidence="4 5" key="1">
    <citation type="submission" date="2018-10" db="EMBL/GenBank/DDBJ databases">
        <title>Genomic Encyclopedia of Archaeal and Bacterial Type Strains, Phase II (KMG-II): from individual species to whole genera.</title>
        <authorList>
            <person name="Goeker M."/>
        </authorList>
    </citation>
    <scope>NUCLEOTIDE SEQUENCE [LARGE SCALE GENOMIC DNA]</scope>
    <source>
        <strain evidence="4 5">DSM 18602</strain>
    </source>
</reference>
<dbReference type="GO" id="GO:0016810">
    <property type="term" value="F:hydrolase activity, acting on carbon-nitrogen (but not peptide) bonds"/>
    <property type="evidence" value="ECO:0007669"/>
    <property type="project" value="InterPro"/>
</dbReference>